<dbReference type="EMBL" id="MT774396">
    <property type="protein sequence ID" value="QOR56805.1"/>
    <property type="molecule type" value="Genomic_DNA"/>
</dbReference>
<accession>A0A7M1RQU2</accession>
<evidence type="ECO:0000313" key="1">
    <source>
        <dbReference type="EMBL" id="QOR56805.1"/>
    </source>
</evidence>
<evidence type="ECO:0000313" key="2">
    <source>
        <dbReference type="Proteomes" id="UP000593713"/>
    </source>
</evidence>
<proteinExistence type="predicted"/>
<organism evidence="1 2">
    <name type="scientific">uncultured phage cr53_1</name>
    <dbReference type="NCBI Taxonomy" id="2772080"/>
    <lineage>
        <taxon>Viruses</taxon>
        <taxon>Duplodnaviria</taxon>
        <taxon>Heunggongvirae</taxon>
        <taxon>Uroviricota</taxon>
        <taxon>Caudoviricetes</taxon>
        <taxon>Crassvirales</taxon>
        <taxon>Suoliviridae</taxon>
        <taxon>Loutivirinae</taxon>
        <taxon>Blohavirus</taxon>
        <taxon>Blohavirus americanus</taxon>
    </lineage>
</organism>
<keyword evidence="2" id="KW-1185">Reference proteome</keyword>
<protein>
    <submittedName>
        <fullName evidence="1">Uncharacterized protein</fullName>
    </submittedName>
</protein>
<name>A0A7M1RQU2_9CAUD</name>
<sequence length="61" mass="7346">MYKKLSNLNVGDIFQYEDTIYEIVEKGVWHAKCKYINETPKSEYSPKYLFINFSLYTRVKV</sequence>
<dbReference type="KEGG" id="vg:65130632"/>
<dbReference type="RefSeq" id="YP_010112257.1">
    <property type="nucleotide sequence ID" value="NC_055889.1"/>
</dbReference>
<dbReference type="GeneID" id="65130632"/>
<reference evidence="1 2" key="1">
    <citation type="submission" date="2020-07" db="EMBL/GenBank/DDBJ databases">
        <title>Taxonomic proposal: Crassvirales, a new order of highly abundant and diverse bacterial viruses.</title>
        <authorList>
            <person name="Shkoporov A.N."/>
            <person name="Stockdale S.R."/>
            <person name="Guerin E."/>
            <person name="Ross R.P."/>
            <person name="Hill C."/>
        </authorList>
    </citation>
    <scope>NUCLEOTIDE SEQUENCE [LARGE SCALE GENOMIC DNA]</scope>
</reference>
<dbReference type="Proteomes" id="UP000593713">
    <property type="component" value="Segment"/>
</dbReference>